<gene>
    <name evidence="2" type="ORF">RGB73_30195</name>
</gene>
<dbReference type="EMBL" id="CP134052">
    <property type="protein sequence ID" value="WNC17928.1"/>
    <property type="molecule type" value="Genomic_DNA"/>
</dbReference>
<accession>A0ABY9TD67</accession>
<evidence type="ECO:0000256" key="1">
    <source>
        <dbReference type="SAM" id="MobiDB-lite"/>
    </source>
</evidence>
<dbReference type="Proteomes" id="UP001256827">
    <property type="component" value="Plasmid pBbsI"/>
</dbReference>
<feature type="region of interest" description="Disordered" evidence="1">
    <location>
        <begin position="39"/>
        <end position="60"/>
    </location>
</feature>
<organism evidence="2 3">
    <name type="scientific">Brevibacillus brevis</name>
    <name type="common">Bacillus brevis</name>
    <dbReference type="NCBI Taxonomy" id="1393"/>
    <lineage>
        <taxon>Bacteria</taxon>
        <taxon>Bacillati</taxon>
        <taxon>Bacillota</taxon>
        <taxon>Bacilli</taxon>
        <taxon>Bacillales</taxon>
        <taxon>Paenibacillaceae</taxon>
        <taxon>Brevibacillus</taxon>
    </lineage>
</organism>
<dbReference type="RefSeq" id="WP_310774723.1">
    <property type="nucleotide sequence ID" value="NZ_CP134052.1"/>
</dbReference>
<evidence type="ECO:0000313" key="2">
    <source>
        <dbReference type="EMBL" id="WNC17928.1"/>
    </source>
</evidence>
<proteinExistence type="predicted"/>
<evidence type="ECO:0008006" key="4">
    <source>
        <dbReference type="Google" id="ProtNLM"/>
    </source>
</evidence>
<sequence length="60" mass="6801">MDDITFLAVVVCILTLAIAYKQIDLHIKFTSIELKVTADRKDEKAEKKEGPDHESDPSNR</sequence>
<keyword evidence="3" id="KW-1185">Reference proteome</keyword>
<evidence type="ECO:0000313" key="3">
    <source>
        <dbReference type="Proteomes" id="UP001256827"/>
    </source>
</evidence>
<keyword evidence="2" id="KW-0614">Plasmid</keyword>
<geneLocation type="plasmid" evidence="2 3">
    <name>pBbsI</name>
</geneLocation>
<protein>
    <recommendedName>
        <fullName evidence="4">YtzI protein</fullName>
    </recommendedName>
</protein>
<reference evidence="2 3" key="1">
    <citation type="submission" date="2023-09" db="EMBL/GenBank/DDBJ databases">
        <title>Complete Genome and Methylome dissection of Bacillus brevis NEB573 original source of BbsI restriction endonuclease.</title>
        <authorList>
            <person name="Fomenkov A."/>
            <person name="Roberts R.D."/>
        </authorList>
    </citation>
    <scope>NUCLEOTIDE SEQUENCE [LARGE SCALE GENOMIC DNA]</scope>
    <source>
        <strain evidence="2 3">NEB573</strain>
        <plasmid evidence="2 3">pBbsI</plasmid>
    </source>
</reference>
<name>A0ABY9TD67_BREBE</name>